<dbReference type="InterPro" id="IPR051395">
    <property type="entry name" value="Cytochrome_c_Peroxidase/MauG"/>
</dbReference>
<evidence type="ECO:0000256" key="3">
    <source>
        <dbReference type="ARBA" id="ARBA00023004"/>
    </source>
</evidence>
<dbReference type="GO" id="GO:0020037">
    <property type="term" value="F:heme binding"/>
    <property type="evidence" value="ECO:0007669"/>
    <property type="project" value="InterPro"/>
</dbReference>
<feature type="domain" description="Cytochrome c" evidence="6">
    <location>
        <begin position="267"/>
        <end position="398"/>
    </location>
</feature>
<evidence type="ECO:0000259" key="6">
    <source>
        <dbReference type="PROSITE" id="PS51007"/>
    </source>
</evidence>
<dbReference type="InterPro" id="IPR036909">
    <property type="entry name" value="Cyt_c-like_dom_sf"/>
</dbReference>
<protein>
    <recommendedName>
        <fullName evidence="6">Cytochrome c domain-containing protein</fullName>
    </recommendedName>
</protein>
<dbReference type="Proteomes" id="UP000320390">
    <property type="component" value="Chromosome"/>
</dbReference>
<feature type="chain" id="PRO_5021726096" description="Cytochrome c domain-containing protein" evidence="5">
    <location>
        <begin position="23"/>
        <end position="463"/>
    </location>
</feature>
<evidence type="ECO:0000313" key="8">
    <source>
        <dbReference type="Proteomes" id="UP000320390"/>
    </source>
</evidence>
<dbReference type="PROSITE" id="PS51007">
    <property type="entry name" value="CYTC"/>
    <property type="match status" value="1"/>
</dbReference>
<keyword evidence="5" id="KW-0732">Signal</keyword>
<dbReference type="GO" id="GO:0046872">
    <property type="term" value="F:metal ion binding"/>
    <property type="evidence" value="ECO:0007669"/>
    <property type="project" value="UniProtKB-KW"/>
</dbReference>
<gene>
    <name evidence="7" type="ORF">Poly30_21830</name>
</gene>
<keyword evidence="3 4" id="KW-0408">Iron</keyword>
<dbReference type="InterPro" id="IPR010538">
    <property type="entry name" value="DHOR"/>
</dbReference>
<dbReference type="RefSeq" id="WP_145197051.1">
    <property type="nucleotide sequence ID" value="NZ_CP036434.1"/>
</dbReference>
<sequence precursor="true">MMPPFARLLPAALCLFVGTAAAQQQPQPLMGLPVPGLTPAESTLFLQGLAAFSAPLLESEGAGPVFNETTCAGCHNVPAIGGFGTRRVTRFGVAATATTPFQALDQFGGTLLQDQSFSLTCRESLPPQANHTALRGTPILFGSGLIDSIPDSVLIARANQQPSNLAGRVHMAQPIEDPNGPMRVGRFGWKGGIATVDSFSLDAGLNEMGLTSQFLPFENAPNGDPALLALCDTVADPEDAPDAAGFTRTDRFTHFQKFLAAPAQTPRSGMSGELIFEAVGCADCHVPSYTTGQVADPALSGQHIQPYSDFLLHDMGALGDGIVEGEATETEMMTRPLWGLAQRGTYLHDGRAVGQSFEGNVEIAIAEHGGTAQPSAAAYQALSQADKDLMLSFLASLGRAEFDWDTNNTLDEFDWPFLEPLVTGPDPSIPVTPDDPGAIGDLDQDGDFDLVEFGSLQRVWTGQ</sequence>
<dbReference type="InterPro" id="IPR009056">
    <property type="entry name" value="Cyt_c-like_dom"/>
</dbReference>
<dbReference type="GO" id="GO:0009055">
    <property type="term" value="F:electron transfer activity"/>
    <property type="evidence" value="ECO:0007669"/>
    <property type="project" value="InterPro"/>
</dbReference>
<reference evidence="7 8" key="1">
    <citation type="submission" date="2019-02" db="EMBL/GenBank/DDBJ databases">
        <title>Deep-cultivation of Planctomycetes and their phenomic and genomic characterization uncovers novel biology.</title>
        <authorList>
            <person name="Wiegand S."/>
            <person name="Jogler M."/>
            <person name="Boedeker C."/>
            <person name="Pinto D."/>
            <person name="Vollmers J."/>
            <person name="Rivas-Marin E."/>
            <person name="Kohn T."/>
            <person name="Peeters S.H."/>
            <person name="Heuer A."/>
            <person name="Rast P."/>
            <person name="Oberbeckmann S."/>
            <person name="Bunk B."/>
            <person name="Jeske O."/>
            <person name="Meyerdierks A."/>
            <person name="Storesund J.E."/>
            <person name="Kallscheuer N."/>
            <person name="Luecker S."/>
            <person name="Lage O.M."/>
            <person name="Pohl T."/>
            <person name="Merkel B.J."/>
            <person name="Hornburger P."/>
            <person name="Mueller R.-W."/>
            <person name="Bruemmer F."/>
            <person name="Labrenz M."/>
            <person name="Spormann A.M."/>
            <person name="Op den Camp H."/>
            <person name="Overmann J."/>
            <person name="Amann R."/>
            <person name="Jetten M.S.M."/>
            <person name="Mascher T."/>
            <person name="Medema M.H."/>
            <person name="Devos D.P."/>
            <person name="Kaster A.-K."/>
            <person name="Ovreas L."/>
            <person name="Rohde M."/>
            <person name="Galperin M.Y."/>
            <person name="Jogler C."/>
        </authorList>
    </citation>
    <scope>NUCLEOTIDE SEQUENCE [LARGE SCALE GENOMIC DNA]</scope>
    <source>
        <strain evidence="7 8">Poly30</strain>
    </source>
</reference>
<dbReference type="GO" id="GO:0004130">
    <property type="term" value="F:cytochrome-c peroxidase activity"/>
    <property type="evidence" value="ECO:0007669"/>
    <property type="project" value="TreeGrafter"/>
</dbReference>
<proteinExistence type="predicted"/>
<dbReference type="Gene3D" id="1.10.760.10">
    <property type="entry name" value="Cytochrome c-like domain"/>
    <property type="match status" value="1"/>
</dbReference>
<organism evidence="7 8">
    <name type="scientific">Saltatorellus ferox</name>
    <dbReference type="NCBI Taxonomy" id="2528018"/>
    <lineage>
        <taxon>Bacteria</taxon>
        <taxon>Pseudomonadati</taxon>
        <taxon>Planctomycetota</taxon>
        <taxon>Planctomycetia</taxon>
        <taxon>Planctomycetia incertae sedis</taxon>
        <taxon>Saltatorellus</taxon>
    </lineage>
</organism>
<evidence type="ECO:0000256" key="2">
    <source>
        <dbReference type="ARBA" id="ARBA00022723"/>
    </source>
</evidence>
<keyword evidence="8" id="KW-1185">Reference proteome</keyword>
<dbReference type="AlphaFoldDB" id="A0A518ERE6"/>
<dbReference type="Pfam" id="PF06537">
    <property type="entry name" value="DHOR"/>
    <property type="match status" value="1"/>
</dbReference>
<dbReference type="PANTHER" id="PTHR30600:SF4">
    <property type="entry name" value="CYTOCHROME C DOMAIN-CONTAINING PROTEIN"/>
    <property type="match status" value="1"/>
</dbReference>
<dbReference type="OrthoDB" id="9805202at2"/>
<dbReference type="EMBL" id="CP036434">
    <property type="protein sequence ID" value="QDV06668.1"/>
    <property type="molecule type" value="Genomic_DNA"/>
</dbReference>
<evidence type="ECO:0000256" key="5">
    <source>
        <dbReference type="SAM" id="SignalP"/>
    </source>
</evidence>
<evidence type="ECO:0000256" key="4">
    <source>
        <dbReference type="PROSITE-ProRule" id="PRU00433"/>
    </source>
</evidence>
<feature type="signal peptide" evidence="5">
    <location>
        <begin position="1"/>
        <end position="22"/>
    </location>
</feature>
<keyword evidence="2 4" id="KW-0479">Metal-binding</keyword>
<dbReference type="SUPFAM" id="SSF46626">
    <property type="entry name" value="Cytochrome c"/>
    <property type="match status" value="1"/>
</dbReference>
<evidence type="ECO:0000256" key="1">
    <source>
        <dbReference type="ARBA" id="ARBA00022617"/>
    </source>
</evidence>
<evidence type="ECO:0000313" key="7">
    <source>
        <dbReference type="EMBL" id="QDV06668.1"/>
    </source>
</evidence>
<accession>A0A518ERE6</accession>
<name>A0A518ERE6_9BACT</name>
<dbReference type="PANTHER" id="PTHR30600">
    <property type="entry name" value="CYTOCHROME C PEROXIDASE-RELATED"/>
    <property type="match status" value="1"/>
</dbReference>
<keyword evidence="1 4" id="KW-0349">Heme</keyword>